<proteinExistence type="predicted"/>
<evidence type="ECO:0000313" key="3">
    <source>
        <dbReference type="Proteomes" id="UP001231362"/>
    </source>
</evidence>
<evidence type="ECO:0000313" key="2">
    <source>
        <dbReference type="EMBL" id="MDQ0154408.1"/>
    </source>
</evidence>
<dbReference type="Proteomes" id="UP001231362">
    <property type="component" value="Unassembled WGS sequence"/>
</dbReference>
<protein>
    <submittedName>
        <fullName evidence="2">Uncharacterized protein</fullName>
    </submittedName>
</protein>
<keyword evidence="1" id="KW-1133">Transmembrane helix</keyword>
<keyword evidence="3" id="KW-1185">Reference proteome</keyword>
<name>A0ABT9V0D4_9BACL</name>
<dbReference type="EMBL" id="JAUSTU010000002">
    <property type="protein sequence ID" value="MDQ0154408.1"/>
    <property type="molecule type" value="Genomic_DNA"/>
</dbReference>
<sequence>MSCCKPGYREIVNEKEKEINEKGSNHLSPFVKVIAVIITIGAITTAVFLI</sequence>
<keyword evidence="1" id="KW-0812">Transmembrane</keyword>
<organism evidence="2 3">
    <name type="scientific">Anoxybacillus andreesenii</name>
    <dbReference type="NCBI Taxonomy" id="1325932"/>
    <lineage>
        <taxon>Bacteria</taxon>
        <taxon>Bacillati</taxon>
        <taxon>Bacillota</taxon>
        <taxon>Bacilli</taxon>
        <taxon>Bacillales</taxon>
        <taxon>Anoxybacillaceae</taxon>
        <taxon>Anoxybacillus</taxon>
    </lineage>
</organism>
<accession>A0ABT9V0D4</accession>
<feature type="transmembrane region" description="Helical" evidence="1">
    <location>
        <begin position="30"/>
        <end position="49"/>
    </location>
</feature>
<reference evidence="2 3" key="1">
    <citation type="submission" date="2023-07" db="EMBL/GenBank/DDBJ databases">
        <title>Genomic Encyclopedia of Type Strains, Phase IV (KMG-IV): sequencing the most valuable type-strain genomes for metagenomic binning, comparative biology and taxonomic classification.</title>
        <authorList>
            <person name="Goeker M."/>
        </authorList>
    </citation>
    <scope>NUCLEOTIDE SEQUENCE [LARGE SCALE GENOMIC DNA]</scope>
    <source>
        <strain evidence="2 3">DSM 23948</strain>
    </source>
</reference>
<gene>
    <name evidence="2" type="ORF">J2S07_000712</name>
</gene>
<evidence type="ECO:0000256" key="1">
    <source>
        <dbReference type="SAM" id="Phobius"/>
    </source>
</evidence>
<dbReference type="RefSeq" id="WP_307149009.1">
    <property type="nucleotide sequence ID" value="NZ_JAUSTU010000002.1"/>
</dbReference>
<keyword evidence="1" id="KW-0472">Membrane</keyword>
<comment type="caution">
    <text evidence="2">The sequence shown here is derived from an EMBL/GenBank/DDBJ whole genome shotgun (WGS) entry which is preliminary data.</text>
</comment>